<dbReference type="Gene3D" id="3.50.50.60">
    <property type="entry name" value="FAD/NAD(P)-binding domain"/>
    <property type="match status" value="1"/>
</dbReference>
<evidence type="ECO:0000259" key="1">
    <source>
        <dbReference type="Pfam" id="PF01266"/>
    </source>
</evidence>
<dbReference type="InterPro" id="IPR036188">
    <property type="entry name" value="FAD/NAD-bd_sf"/>
</dbReference>
<dbReference type="PANTHER" id="PTHR13847:SF281">
    <property type="entry name" value="FAD DEPENDENT OXIDOREDUCTASE DOMAIN-CONTAINING PROTEIN"/>
    <property type="match status" value="1"/>
</dbReference>
<name>A0ABZ1ZZZ4_STRNV</name>
<dbReference type="Gene3D" id="3.30.9.10">
    <property type="entry name" value="D-Amino Acid Oxidase, subunit A, domain 2"/>
    <property type="match status" value="1"/>
</dbReference>
<organism evidence="2 3">
    <name type="scientific">Streptomyces niveus</name>
    <name type="common">Streptomyces spheroides</name>
    <dbReference type="NCBI Taxonomy" id="193462"/>
    <lineage>
        <taxon>Bacteria</taxon>
        <taxon>Bacillati</taxon>
        <taxon>Actinomycetota</taxon>
        <taxon>Actinomycetes</taxon>
        <taxon>Kitasatosporales</taxon>
        <taxon>Streptomycetaceae</taxon>
        <taxon>Streptomyces</taxon>
    </lineage>
</organism>
<evidence type="ECO:0000313" key="3">
    <source>
        <dbReference type="Proteomes" id="UP001432209"/>
    </source>
</evidence>
<dbReference type="RefSeq" id="WP_329075731.1">
    <property type="nucleotide sequence ID" value="NZ_CP108849.2"/>
</dbReference>
<evidence type="ECO:0000313" key="2">
    <source>
        <dbReference type="EMBL" id="WUX52047.1"/>
    </source>
</evidence>
<dbReference type="Proteomes" id="UP001432209">
    <property type="component" value="Chromosome"/>
</dbReference>
<dbReference type="PANTHER" id="PTHR13847">
    <property type="entry name" value="SARCOSINE DEHYDROGENASE-RELATED"/>
    <property type="match status" value="1"/>
</dbReference>
<dbReference type="EMBL" id="CP109495">
    <property type="protein sequence ID" value="WUX52047.1"/>
    <property type="molecule type" value="Genomic_DNA"/>
</dbReference>
<proteinExistence type="predicted"/>
<sequence>MAPGAMRTAAASLADAQPVAYWLDDPGRPGAVPALAGDERCDLLVVGGGYSGLWTALLAKERDPQRDVVLIEGREVGWAASGRNGGFCSASLTHGLANGLSRWPGELRTLEDLGGSNLDGIESAVERYGIDCDFERTGDISVATQPHQLEDLRQLHGEATEAGFAGLDLLDGEEVRAEVDSPTFLGGLWDRRGVAMLNPARLAWGLKRACLDLGVRIYENTPGLELARSGPGMAVRTPYGRVLARHVALGTNVFPSLVRRVRPYTVPVYDYALTTEPLDEDQLGAIGWRGRQGLSDGANQFHYFRITADNRILWGGYDAIYPYGGRLDAALDHRPETYLKLASHFFACFPQLEGLRFSHAWGGAIDTCSRFSAFFGTAHGGRVAYAAGYTGLGVGATRFGADVMLDLLAGERTERTELEMVRTKPVPFPPEPAAWAGIGLTKWSLARADVRGGRRNLWLRAMDRVGLGFDS</sequence>
<dbReference type="Pfam" id="PF01266">
    <property type="entry name" value="DAO"/>
    <property type="match status" value="1"/>
</dbReference>
<feature type="domain" description="FAD dependent oxidoreductase" evidence="1">
    <location>
        <begin position="42"/>
        <end position="404"/>
    </location>
</feature>
<accession>A0ABZ1ZZZ4</accession>
<reference evidence="2" key="1">
    <citation type="submission" date="2022-10" db="EMBL/GenBank/DDBJ databases">
        <title>The complete genomes of actinobacterial strains from the NBC collection.</title>
        <authorList>
            <person name="Joergensen T.S."/>
            <person name="Alvarez Arevalo M."/>
            <person name="Sterndorff E.B."/>
            <person name="Faurdal D."/>
            <person name="Vuksanovic O."/>
            <person name="Mourched A.-S."/>
            <person name="Charusanti P."/>
            <person name="Shaw S."/>
            <person name="Blin K."/>
            <person name="Weber T."/>
        </authorList>
    </citation>
    <scope>NUCLEOTIDE SEQUENCE</scope>
    <source>
        <strain evidence="2">NBC_01432</strain>
    </source>
</reference>
<gene>
    <name evidence="2" type="ORF">OG442_11195</name>
</gene>
<protein>
    <submittedName>
        <fullName evidence="2">FAD-binding oxidoreductase</fullName>
    </submittedName>
</protein>
<dbReference type="SUPFAM" id="SSF51905">
    <property type="entry name" value="FAD/NAD(P)-binding domain"/>
    <property type="match status" value="1"/>
</dbReference>
<keyword evidence="3" id="KW-1185">Reference proteome</keyword>
<dbReference type="InterPro" id="IPR006076">
    <property type="entry name" value="FAD-dep_OxRdtase"/>
</dbReference>